<sequence>MLMSLRGLALDWRLLAFGFLMSFSSSFGQTYFISLFSAEFRAAFDLSHGGFGTLYSAATLTSGLLLLWAGGMIDRVDLRIFAAIVLAGIAAASAFASAMTGPVTLVIVLFLLRFFGQGLASHTAVTSVARYADAGVRGRSVSLAALGFPVGEAVWPTVAVALIALIGWRWTYGGAGLLTLAVFLPLALLLLATHGRRHTDLMARTVDEGMEGALRQWTRGEVLRDPTFLWSLTAVLAPSFIVTGILFHQVYLTESKGWDLSIFATGYVGYAVCQIAVALVAGPAIDRIGARRVARVYLAPMVFGLVLLAASDAVWAGLFFLAMCGATSGASSTLLGTLWAEIYGVRHLGAIRALVTACSVVSSALSPALMGWGLDAGITMEAIALACAVYVVLGIGVLWILFTGRRLSAT</sequence>
<dbReference type="Pfam" id="PF07690">
    <property type="entry name" value="MFS_1"/>
    <property type="match status" value="1"/>
</dbReference>
<keyword evidence="2 5" id="KW-0812">Transmembrane</keyword>
<feature type="domain" description="Major facilitator superfamily (MFS) profile" evidence="6">
    <location>
        <begin position="14"/>
        <end position="406"/>
    </location>
</feature>
<reference evidence="7 8" key="1">
    <citation type="submission" date="2016-10" db="EMBL/GenBank/DDBJ databases">
        <authorList>
            <person name="Varghese N."/>
            <person name="Submissions S."/>
        </authorList>
    </citation>
    <scope>NUCLEOTIDE SEQUENCE [LARGE SCALE GENOMIC DNA]</scope>
    <source>
        <strain evidence="7 8">DSM 18839</strain>
    </source>
</reference>
<feature type="transmembrane region" description="Helical" evidence="5">
    <location>
        <begin position="52"/>
        <end position="73"/>
    </location>
</feature>
<feature type="transmembrane region" description="Helical" evidence="5">
    <location>
        <begin position="316"/>
        <end position="339"/>
    </location>
</feature>
<feature type="transmembrane region" description="Helical" evidence="5">
    <location>
        <begin position="172"/>
        <end position="192"/>
    </location>
</feature>
<gene>
    <name evidence="7" type="ORF">SAMN05660686_02900</name>
</gene>
<comment type="caution">
    <text evidence="7">The sequence shown here is derived from an EMBL/GenBank/DDBJ whole genome shotgun (WGS) entry which is preliminary data.</text>
</comment>
<keyword evidence="4 5" id="KW-0472">Membrane</keyword>
<dbReference type="GO" id="GO:0012505">
    <property type="term" value="C:endomembrane system"/>
    <property type="evidence" value="ECO:0007669"/>
    <property type="project" value="UniProtKB-SubCell"/>
</dbReference>
<dbReference type="GO" id="GO:0035435">
    <property type="term" value="P:phosphate ion transmembrane transport"/>
    <property type="evidence" value="ECO:0007669"/>
    <property type="project" value="TreeGrafter"/>
</dbReference>
<dbReference type="AlphaFoldDB" id="A0A8G2BKA6"/>
<proteinExistence type="predicted"/>
<dbReference type="InterPro" id="IPR011701">
    <property type="entry name" value="MFS"/>
</dbReference>
<accession>A0A8G2BKA6</accession>
<feature type="transmembrane region" description="Helical" evidence="5">
    <location>
        <begin position="382"/>
        <end position="402"/>
    </location>
</feature>
<dbReference type="RefSeq" id="WP_038013793.1">
    <property type="nucleotide sequence ID" value="NZ_FNBW01000008.1"/>
</dbReference>
<dbReference type="Proteomes" id="UP000198615">
    <property type="component" value="Unassembled WGS sequence"/>
</dbReference>
<evidence type="ECO:0000256" key="2">
    <source>
        <dbReference type="ARBA" id="ARBA00022692"/>
    </source>
</evidence>
<comment type="subcellular location">
    <subcellularLocation>
        <location evidence="1">Endomembrane system</location>
        <topology evidence="1">Multi-pass membrane protein</topology>
    </subcellularLocation>
</comment>
<evidence type="ECO:0000313" key="8">
    <source>
        <dbReference type="Proteomes" id="UP000198615"/>
    </source>
</evidence>
<dbReference type="SUPFAM" id="SSF103473">
    <property type="entry name" value="MFS general substrate transporter"/>
    <property type="match status" value="1"/>
</dbReference>
<evidence type="ECO:0000256" key="4">
    <source>
        <dbReference type="ARBA" id="ARBA00023136"/>
    </source>
</evidence>
<feature type="transmembrane region" description="Helical" evidence="5">
    <location>
        <begin position="228"/>
        <end position="248"/>
    </location>
</feature>
<evidence type="ECO:0000256" key="5">
    <source>
        <dbReference type="SAM" id="Phobius"/>
    </source>
</evidence>
<keyword evidence="3 5" id="KW-1133">Transmembrane helix</keyword>
<dbReference type="InterPro" id="IPR051337">
    <property type="entry name" value="OPA_Antiporter"/>
</dbReference>
<dbReference type="PANTHER" id="PTHR43826">
    <property type="entry name" value="GLUCOSE-6-PHOSPHATE EXCHANGER SLC37A4"/>
    <property type="match status" value="1"/>
</dbReference>
<dbReference type="InterPro" id="IPR020846">
    <property type="entry name" value="MFS_dom"/>
</dbReference>
<dbReference type="EMBL" id="FNBW01000008">
    <property type="protein sequence ID" value="SDF95781.1"/>
    <property type="molecule type" value="Genomic_DNA"/>
</dbReference>
<feature type="transmembrane region" description="Helical" evidence="5">
    <location>
        <begin position="293"/>
        <end position="310"/>
    </location>
</feature>
<feature type="transmembrane region" description="Helical" evidence="5">
    <location>
        <begin position="260"/>
        <end position="281"/>
    </location>
</feature>
<protein>
    <submittedName>
        <fullName evidence="7">Sugar phosphate permease</fullName>
    </submittedName>
</protein>
<feature type="transmembrane region" description="Helical" evidence="5">
    <location>
        <begin position="141"/>
        <end position="166"/>
    </location>
</feature>
<dbReference type="Gene3D" id="1.20.1250.20">
    <property type="entry name" value="MFS general substrate transporter like domains"/>
    <property type="match status" value="2"/>
</dbReference>
<evidence type="ECO:0000259" key="6">
    <source>
        <dbReference type="PROSITE" id="PS50850"/>
    </source>
</evidence>
<evidence type="ECO:0000256" key="1">
    <source>
        <dbReference type="ARBA" id="ARBA00004127"/>
    </source>
</evidence>
<keyword evidence="8" id="KW-1185">Reference proteome</keyword>
<dbReference type="PANTHER" id="PTHR43826:SF3">
    <property type="entry name" value="GLUCOSE-6-PHOSPHATE EXCHANGER SLC37A4"/>
    <property type="match status" value="1"/>
</dbReference>
<evidence type="ECO:0000313" key="7">
    <source>
        <dbReference type="EMBL" id="SDF95781.1"/>
    </source>
</evidence>
<name>A0A8G2BKA6_9PROT</name>
<dbReference type="PROSITE" id="PS50850">
    <property type="entry name" value="MFS"/>
    <property type="match status" value="1"/>
</dbReference>
<evidence type="ECO:0000256" key="3">
    <source>
        <dbReference type="ARBA" id="ARBA00022989"/>
    </source>
</evidence>
<feature type="transmembrane region" description="Helical" evidence="5">
    <location>
        <begin position="105"/>
        <end position="129"/>
    </location>
</feature>
<dbReference type="GO" id="GO:0061513">
    <property type="term" value="F:glucose 6-phosphate:phosphate antiporter activity"/>
    <property type="evidence" value="ECO:0007669"/>
    <property type="project" value="TreeGrafter"/>
</dbReference>
<dbReference type="OrthoDB" id="1404228at2"/>
<dbReference type="GO" id="GO:0016020">
    <property type="term" value="C:membrane"/>
    <property type="evidence" value="ECO:0007669"/>
    <property type="project" value="UniProtKB-ARBA"/>
</dbReference>
<feature type="transmembrane region" description="Helical" evidence="5">
    <location>
        <begin position="80"/>
        <end position="99"/>
    </location>
</feature>
<feature type="transmembrane region" description="Helical" evidence="5">
    <location>
        <begin position="351"/>
        <end position="370"/>
    </location>
</feature>
<dbReference type="InterPro" id="IPR036259">
    <property type="entry name" value="MFS_trans_sf"/>
</dbReference>
<organism evidence="7 8">
    <name type="scientific">Thalassobaculum litoreum DSM 18839</name>
    <dbReference type="NCBI Taxonomy" id="1123362"/>
    <lineage>
        <taxon>Bacteria</taxon>
        <taxon>Pseudomonadati</taxon>
        <taxon>Pseudomonadota</taxon>
        <taxon>Alphaproteobacteria</taxon>
        <taxon>Rhodospirillales</taxon>
        <taxon>Thalassobaculaceae</taxon>
        <taxon>Thalassobaculum</taxon>
    </lineage>
</organism>